<dbReference type="HAMAP" id="MF_00317">
    <property type="entry name" value="DNApol_clamp_arch"/>
    <property type="match status" value="1"/>
</dbReference>
<comment type="similarity">
    <text evidence="2 7">Belongs to the PCNA family.</text>
</comment>
<evidence type="ECO:0000256" key="5">
    <source>
        <dbReference type="ARBA" id="ARBA00023242"/>
    </source>
</evidence>
<reference evidence="11 12" key="3">
    <citation type="submission" date="2017-10" db="EMBL/GenBank/DDBJ databases">
        <title>Consistent, comparative and evidence-based genome annotation and re-annotation for the closely-related species, Cryptosporidium parvum, C. hominis and C. tyzzeri.</title>
        <authorList>
            <person name="Baptista R.P."/>
            <person name="Li Y."/>
            <person name="Sateriale A."/>
            <person name="Striepen B."/>
            <person name="Kissinger J.C."/>
        </authorList>
    </citation>
    <scope>NUCLEOTIDE SEQUENCE [LARGE SCALE GENOMIC DNA]</scope>
    <source>
        <strain evidence="11">30976</strain>
    </source>
</reference>
<dbReference type="GO" id="GO:0030337">
    <property type="term" value="F:DNA polymerase processivity factor activity"/>
    <property type="evidence" value="ECO:0007669"/>
    <property type="project" value="InterPro"/>
</dbReference>
<dbReference type="GO" id="GO:0006275">
    <property type="term" value="P:regulation of DNA replication"/>
    <property type="evidence" value="ECO:0007669"/>
    <property type="project" value="InterPro"/>
</dbReference>
<dbReference type="PANTHER" id="PTHR11352:SF0">
    <property type="entry name" value="PROLIFERATING CELL NUCLEAR ANTIGEN"/>
    <property type="match status" value="1"/>
</dbReference>
<evidence type="ECO:0000259" key="8">
    <source>
        <dbReference type="Pfam" id="PF00705"/>
    </source>
</evidence>
<evidence type="ECO:0000256" key="6">
    <source>
        <dbReference type="RuleBase" id="RU000641"/>
    </source>
</evidence>
<dbReference type="InterPro" id="IPR000730">
    <property type="entry name" value="Pr_cel_nuc_antig"/>
</dbReference>
<dbReference type="GO" id="GO:0006298">
    <property type="term" value="P:mismatch repair"/>
    <property type="evidence" value="ECO:0007669"/>
    <property type="project" value="TreeGrafter"/>
</dbReference>
<evidence type="ECO:0000313" key="10">
    <source>
        <dbReference type="EMBL" id="CUV07763.1"/>
    </source>
</evidence>
<proteinExistence type="inferred from homology"/>
<dbReference type="Gene3D" id="3.10.150.10">
    <property type="entry name" value="DNA Polymerase III, subunit A, domain 2"/>
    <property type="match status" value="2"/>
</dbReference>
<dbReference type="EMBL" id="LN877954">
    <property type="protein sequence ID" value="CUV07763.1"/>
    <property type="molecule type" value="Genomic_DNA"/>
</dbReference>
<sequence>MFEARLSNGGILRKVFEAITNLVSDVNLECNESGVTIQAMDNSHVSLVGLYLKDTAFERYRCDKNRTLGLNTQNVVKLLKLCSNDDQVLLRHDDESESLIFIFETPNGDRVSEFELTLISIDQDSLQIPETSFSSVVTMPSNEFQRLCRDMAQFSDSLSIDVTSKNVRFSTKGSLGSGSIILRPKEGADSEAVALDVSEPCQLVFSLRYLNNFAKATPLSSSVKLSMSENQPLELEYPLEGSGSGHLRFYLARKITEDDEQE</sequence>
<keyword evidence="12" id="KW-1185">Reference proteome</keyword>
<keyword evidence="5 6" id="KW-0539">Nucleus</keyword>
<dbReference type="GO" id="GO:0019985">
    <property type="term" value="P:translesion synthesis"/>
    <property type="evidence" value="ECO:0007669"/>
    <property type="project" value="TreeGrafter"/>
</dbReference>
<dbReference type="VEuPathDB" id="CryptoDB:ChTU502y2012_421g0205"/>
<keyword evidence="4 7" id="KW-0238">DNA-binding</keyword>
<comment type="function">
    <text evidence="6">This protein is an auxiliary protein of DNA polymerase delta and is involved in the control of eukaryotic DNA replication by increasing the polymerase's processivity during elongation of the leading strand.</text>
</comment>
<evidence type="ECO:0000313" key="12">
    <source>
        <dbReference type="Proteomes" id="UP001429100"/>
    </source>
</evidence>
<comment type="subcellular location">
    <subcellularLocation>
        <location evidence="1 6">Nucleus</location>
    </subcellularLocation>
</comment>
<evidence type="ECO:0000259" key="9">
    <source>
        <dbReference type="Pfam" id="PF02747"/>
    </source>
</evidence>
<dbReference type="VEuPathDB" id="CryptoDB:Chro.80254"/>
<feature type="domain" description="Proliferating cell nuclear antigen PCNA N-terminal" evidence="8">
    <location>
        <begin position="1"/>
        <end position="125"/>
    </location>
</feature>
<evidence type="ECO:0000256" key="2">
    <source>
        <dbReference type="ARBA" id="ARBA00010462"/>
    </source>
</evidence>
<name>A0A0S4TM29_CRYHO</name>
<dbReference type="SUPFAM" id="SSF55979">
    <property type="entry name" value="DNA clamp"/>
    <property type="match status" value="2"/>
</dbReference>
<dbReference type="InterPro" id="IPR046938">
    <property type="entry name" value="DNA_clamp_sf"/>
</dbReference>
<dbReference type="GO" id="GO:0006272">
    <property type="term" value="P:leading strand elongation"/>
    <property type="evidence" value="ECO:0007669"/>
    <property type="project" value="TreeGrafter"/>
</dbReference>
<dbReference type="EMBL" id="JTAI01000002">
    <property type="protein sequence ID" value="PPS98215.1"/>
    <property type="molecule type" value="Genomic_DNA"/>
</dbReference>
<dbReference type="InterPro" id="IPR022649">
    <property type="entry name" value="Pr_cel_nuc_antig_C"/>
</dbReference>
<evidence type="ECO:0000256" key="1">
    <source>
        <dbReference type="ARBA" id="ARBA00004123"/>
    </source>
</evidence>
<protein>
    <recommendedName>
        <fullName evidence="6">DNA sliding clamp PCNA</fullName>
    </recommendedName>
</protein>
<dbReference type="CDD" id="cd00577">
    <property type="entry name" value="PCNA"/>
    <property type="match status" value="1"/>
</dbReference>
<dbReference type="GO" id="GO:0043626">
    <property type="term" value="C:PCNA complex"/>
    <property type="evidence" value="ECO:0007669"/>
    <property type="project" value="TreeGrafter"/>
</dbReference>
<evidence type="ECO:0000313" key="11">
    <source>
        <dbReference type="EMBL" id="PPS98215.1"/>
    </source>
</evidence>
<evidence type="ECO:0000256" key="7">
    <source>
        <dbReference type="RuleBase" id="RU003671"/>
    </source>
</evidence>
<dbReference type="OrthoDB" id="534348at2759"/>
<dbReference type="InterPro" id="IPR022648">
    <property type="entry name" value="Pr_cel_nuc_antig_N"/>
</dbReference>
<dbReference type="GO" id="GO:0003677">
    <property type="term" value="F:DNA binding"/>
    <property type="evidence" value="ECO:0007669"/>
    <property type="project" value="UniProtKB-KW"/>
</dbReference>
<feature type="domain" description="Proliferating cell nuclear antigen PCNA C-terminal" evidence="9">
    <location>
        <begin position="128"/>
        <end position="254"/>
    </location>
</feature>
<dbReference type="VEuPathDB" id="CryptoDB:GY17_00000647"/>
<dbReference type="PRINTS" id="PR00339">
    <property type="entry name" value="PCNACYCLIN"/>
</dbReference>
<dbReference type="Proteomes" id="UP000199752">
    <property type="component" value="Chromosome 8"/>
</dbReference>
<reference evidence="11 12" key="1">
    <citation type="submission" date="2014-11" db="EMBL/GenBank/DDBJ databases">
        <title>Comparative genomic analysis of Cryptosporidium hominis reveals occurrence of genetic recombination in virulent subtypes.</title>
        <authorList>
            <person name="Guo Y."/>
            <person name="Tang K."/>
            <person name="Frace M."/>
            <person name="Li N."/>
            <person name="Roellig D.M."/>
            <person name="Sammons S."/>
            <person name="Knipe K."/>
            <person name="Rowe L."/>
            <person name="Feng Y."/>
            <person name="Xiao L."/>
        </authorList>
    </citation>
    <scope>NUCLEOTIDE SEQUENCE [LARGE SCALE GENOMIC DNA]</scope>
    <source>
        <strain evidence="11">30976</strain>
    </source>
</reference>
<evidence type="ECO:0000256" key="3">
    <source>
        <dbReference type="ARBA" id="ARBA00022705"/>
    </source>
</evidence>
<dbReference type="FunFam" id="3.10.150.10:FF:000006">
    <property type="entry name" value="Proliferating cell nuclear antigen"/>
    <property type="match status" value="1"/>
</dbReference>
<dbReference type="Pfam" id="PF02747">
    <property type="entry name" value="PCNA_C"/>
    <property type="match status" value="1"/>
</dbReference>
<keyword evidence="3 7" id="KW-0235">DNA replication</keyword>
<dbReference type="VEuPathDB" id="CryptoDB:CHUDEA8_2150"/>
<evidence type="ECO:0000256" key="4">
    <source>
        <dbReference type="ARBA" id="ARBA00023125"/>
    </source>
</evidence>
<dbReference type="InterPro" id="IPR022659">
    <property type="entry name" value="Pr_cel_nuc_antig_CS"/>
</dbReference>
<accession>A0A0S4TM29</accession>
<dbReference type="PANTHER" id="PTHR11352">
    <property type="entry name" value="PROLIFERATING CELL NUCLEAR ANTIGEN"/>
    <property type="match status" value="1"/>
</dbReference>
<dbReference type="NCBIfam" id="TIGR00590">
    <property type="entry name" value="pcna"/>
    <property type="match status" value="1"/>
</dbReference>
<dbReference type="AlphaFoldDB" id="A0A0S4TM29"/>
<reference evidence="10" key="2">
    <citation type="submission" date="2015-08" db="EMBL/GenBank/DDBJ databases">
        <authorList>
            <person name="Babu N.S."/>
            <person name="Beckwith C.J."/>
            <person name="Beseler K.G."/>
            <person name="Brison A."/>
            <person name="Carone J.V."/>
            <person name="Caskin T.P."/>
            <person name="Diamond M."/>
            <person name="Durham M.E."/>
            <person name="Foxe J.M."/>
            <person name="Go M."/>
            <person name="Henderson B.A."/>
            <person name="Jones I.B."/>
            <person name="McGettigan J.A."/>
            <person name="Micheletti S.J."/>
            <person name="Nasrallah M.E."/>
            <person name="Ortiz D."/>
            <person name="Piller C.R."/>
            <person name="Privatt S.R."/>
            <person name="Schneider S.L."/>
            <person name="Sharp S."/>
            <person name="Smith T.C."/>
            <person name="Stanton J.D."/>
            <person name="Ullery H.E."/>
            <person name="Wilson R.J."/>
            <person name="Serrano M.G."/>
            <person name="Buck G."/>
            <person name="Lee V."/>
            <person name="Wang Y."/>
            <person name="Carvalho R."/>
            <person name="Voegtly L."/>
            <person name="Shi R."/>
            <person name="Duckworth R."/>
            <person name="Johnson A."/>
            <person name="Loviza R."/>
            <person name="Walstead R."/>
            <person name="Shah Z."/>
            <person name="Kiflezghi M."/>
            <person name="Wade K."/>
            <person name="Ball S.L."/>
            <person name="Bradley K.W."/>
            <person name="Asai D.J."/>
            <person name="Bowman C.A."/>
            <person name="Russell D.A."/>
            <person name="Pope W.H."/>
            <person name="Jacobs-Sera D."/>
            <person name="Hendrix R.W."/>
            <person name="Hatfull G.F."/>
        </authorList>
    </citation>
    <scope>NUCLEOTIDE SEQUENCE [LARGE SCALE GENOMIC DNA]</scope>
</reference>
<organism evidence="10">
    <name type="scientific">Cryptosporidium hominis</name>
    <dbReference type="NCBI Taxonomy" id="237895"/>
    <lineage>
        <taxon>Eukaryota</taxon>
        <taxon>Sar</taxon>
        <taxon>Alveolata</taxon>
        <taxon>Apicomplexa</taxon>
        <taxon>Conoidasida</taxon>
        <taxon>Coccidia</taxon>
        <taxon>Eucoccidiorida</taxon>
        <taxon>Eimeriorina</taxon>
        <taxon>Cryptosporidiidae</taxon>
        <taxon>Cryptosporidium</taxon>
    </lineage>
</organism>
<gene>
    <name evidence="10" type="ORF">CHUDEA8_2150</name>
    <name evidence="11" type="ORF">GY17_00000647</name>
</gene>
<dbReference type="Pfam" id="PF00705">
    <property type="entry name" value="PCNA_N"/>
    <property type="match status" value="1"/>
</dbReference>
<dbReference type="PROSITE" id="PS01251">
    <property type="entry name" value="PCNA_1"/>
    <property type="match status" value="1"/>
</dbReference>
<dbReference type="Proteomes" id="UP001429100">
    <property type="component" value="Unassembled WGS sequence"/>
</dbReference>